<proteinExistence type="predicted"/>
<dbReference type="PANTHER" id="PTHR32166">
    <property type="entry name" value="OSJNBA0013A04.12 PROTEIN"/>
    <property type="match status" value="1"/>
</dbReference>
<feature type="transmembrane region" description="Helical" evidence="1">
    <location>
        <begin position="351"/>
        <end position="370"/>
    </location>
</feature>
<evidence type="ECO:0000313" key="4">
    <source>
        <dbReference type="Proteomes" id="UP000235145"/>
    </source>
</evidence>
<dbReference type="GO" id="GO:0046983">
    <property type="term" value="F:protein dimerization activity"/>
    <property type="evidence" value="ECO:0007669"/>
    <property type="project" value="InterPro"/>
</dbReference>
<sequence length="398" mass="46822">MSKVAGIGHGYTRPSYHAMRVTLKDVKQSVQLIVDSIDVIGQKMVVQLWEMGGVIQDNDPLSILWCIVQKGFPSSNQLMHWILRVMPKCYAAYLDMSEMPQVADLVTLASRVTIFVYNHKWPLNWLRKRPGYVYEGMMLRKSLHVAAYWLNPVFQYDQESFCKKPEVVAGVIDMIERYSSVGTVNGLTLMDQLKLFREHEGSFGRTLAFASRNATRPDEWWKLHGKDAPELQKFAIRILSETASSSLCERNWSVFERIHTKRRNRLEHQRLNDLVYVHYNLRLQNRLKDHKKSYDPIDYESIDKTEFWVVDEIPEGELSYTELENMVEDEPPNYNESTMFESQVSQGYYYYYYYFYSINIIVILVFYLSLSFAKIELLFDIEDDDEVSLEQIDMDSFR</sequence>
<dbReference type="EMBL" id="NBSK02000006">
    <property type="protein sequence ID" value="KAJ0200359.1"/>
    <property type="molecule type" value="Genomic_DNA"/>
</dbReference>
<dbReference type="InterPro" id="IPR008906">
    <property type="entry name" value="HATC_C_dom"/>
</dbReference>
<organism evidence="3 4">
    <name type="scientific">Lactuca sativa</name>
    <name type="common">Garden lettuce</name>
    <dbReference type="NCBI Taxonomy" id="4236"/>
    <lineage>
        <taxon>Eukaryota</taxon>
        <taxon>Viridiplantae</taxon>
        <taxon>Streptophyta</taxon>
        <taxon>Embryophyta</taxon>
        <taxon>Tracheophyta</taxon>
        <taxon>Spermatophyta</taxon>
        <taxon>Magnoliopsida</taxon>
        <taxon>eudicotyledons</taxon>
        <taxon>Gunneridae</taxon>
        <taxon>Pentapetalae</taxon>
        <taxon>asterids</taxon>
        <taxon>campanulids</taxon>
        <taxon>Asterales</taxon>
        <taxon>Asteraceae</taxon>
        <taxon>Cichorioideae</taxon>
        <taxon>Cichorieae</taxon>
        <taxon>Lactucinae</taxon>
        <taxon>Lactuca</taxon>
    </lineage>
</organism>
<keyword evidence="1" id="KW-0812">Transmembrane</keyword>
<evidence type="ECO:0000259" key="2">
    <source>
        <dbReference type="Pfam" id="PF05699"/>
    </source>
</evidence>
<feature type="domain" description="HAT C-terminal dimerisation" evidence="2">
    <location>
        <begin position="215"/>
        <end position="281"/>
    </location>
</feature>
<gene>
    <name evidence="3" type="ORF">LSAT_V11C600333430</name>
</gene>
<dbReference type="PANTHER" id="PTHR32166:SF121">
    <property type="entry name" value="DUF659 DOMAIN-CONTAINING PROTEIN"/>
    <property type="match status" value="1"/>
</dbReference>
<evidence type="ECO:0000256" key="1">
    <source>
        <dbReference type="SAM" id="Phobius"/>
    </source>
</evidence>
<protein>
    <recommendedName>
        <fullName evidence="2">HAT C-terminal dimerisation domain-containing protein</fullName>
    </recommendedName>
</protein>
<reference evidence="3 4" key="1">
    <citation type="journal article" date="2017" name="Nat. Commun.">
        <title>Genome assembly with in vitro proximity ligation data and whole-genome triplication in lettuce.</title>
        <authorList>
            <person name="Reyes-Chin-Wo S."/>
            <person name="Wang Z."/>
            <person name="Yang X."/>
            <person name="Kozik A."/>
            <person name="Arikit S."/>
            <person name="Song C."/>
            <person name="Xia L."/>
            <person name="Froenicke L."/>
            <person name="Lavelle D.O."/>
            <person name="Truco M.J."/>
            <person name="Xia R."/>
            <person name="Zhu S."/>
            <person name="Xu C."/>
            <person name="Xu H."/>
            <person name="Xu X."/>
            <person name="Cox K."/>
            <person name="Korf I."/>
            <person name="Meyers B.C."/>
            <person name="Michelmore R.W."/>
        </authorList>
    </citation>
    <scope>NUCLEOTIDE SEQUENCE [LARGE SCALE GENOMIC DNA]</scope>
    <source>
        <strain evidence="4">cv. Salinas</strain>
        <tissue evidence="3">Seedlings</tissue>
    </source>
</reference>
<dbReference type="Proteomes" id="UP000235145">
    <property type="component" value="Unassembled WGS sequence"/>
</dbReference>
<dbReference type="SUPFAM" id="SSF53098">
    <property type="entry name" value="Ribonuclease H-like"/>
    <property type="match status" value="1"/>
</dbReference>
<accession>A0A9R1X7D1</accession>
<keyword evidence="1" id="KW-0472">Membrane</keyword>
<comment type="caution">
    <text evidence="3">The sequence shown here is derived from an EMBL/GenBank/DDBJ whole genome shotgun (WGS) entry which is preliminary data.</text>
</comment>
<dbReference type="InterPro" id="IPR012337">
    <property type="entry name" value="RNaseH-like_sf"/>
</dbReference>
<dbReference type="Pfam" id="PF05699">
    <property type="entry name" value="Dimer_Tnp_hAT"/>
    <property type="match status" value="1"/>
</dbReference>
<name>A0A9R1X7D1_LACSA</name>
<keyword evidence="4" id="KW-1185">Reference proteome</keyword>
<dbReference type="AlphaFoldDB" id="A0A9R1X7D1"/>
<evidence type="ECO:0000313" key="3">
    <source>
        <dbReference type="EMBL" id="KAJ0200359.1"/>
    </source>
</evidence>
<keyword evidence="1" id="KW-1133">Transmembrane helix</keyword>